<comment type="caution">
    <text evidence="9">The sequence shown here is derived from an EMBL/GenBank/DDBJ whole genome shotgun (WGS) entry which is preliminary data.</text>
</comment>
<protein>
    <submittedName>
        <fullName evidence="9">Type II secretion system F family protein</fullName>
    </submittedName>
</protein>
<comment type="subcellular location">
    <subcellularLocation>
        <location evidence="1">Cell membrane</location>
        <topology evidence="1">Multi-pass membrane protein</topology>
    </subcellularLocation>
</comment>
<feature type="transmembrane region" description="Helical" evidence="7">
    <location>
        <begin position="319"/>
        <end position="347"/>
    </location>
</feature>
<feature type="domain" description="Type II secretion system protein GspF" evidence="8">
    <location>
        <begin position="25"/>
        <end position="145"/>
    </location>
</feature>
<feature type="transmembrane region" description="Helical" evidence="7">
    <location>
        <begin position="174"/>
        <end position="193"/>
    </location>
</feature>
<proteinExistence type="inferred from homology"/>
<dbReference type="PANTHER" id="PTHR30012:SF0">
    <property type="entry name" value="TYPE II SECRETION SYSTEM PROTEIN F-RELATED"/>
    <property type="match status" value="1"/>
</dbReference>
<keyword evidence="10" id="KW-1185">Reference proteome</keyword>
<dbReference type="InterPro" id="IPR042094">
    <property type="entry name" value="T2SS_GspF_sf"/>
</dbReference>
<gene>
    <name evidence="9" type="ORF">H9650_07120</name>
</gene>
<keyword evidence="6 7" id="KW-0472">Membrane</keyword>
<reference evidence="9 10" key="1">
    <citation type="submission" date="2020-08" db="EMBL/GenBank/DDBJ databases">
        <title>A Genomic Blueprint of the Chicken Gut Microbiome.</title>
        <authorList>
            <person name="Gilroy R."/>
            <person name="Ravi A."/>
            <person name="Getino M."/>
            <person name="Pursley I."/>
            <person name="Horton D.L."/>
            <person name="Alikhan N.-F."/>
            <person name="Baker D."/>
            <person name="Gharbi K."/>
            <person name="Hall N."/>
            <person name="Watson M."/>
            <person name="Adriaenssens E.M."/>
            <person name="Foster-Nyarko E."/>
            <person name="Jarju S."/>
            <person name="Secka A."/>
            <person name="Antonio M."/>
            <person name="Oren A."/>
            <person name="Chaudhuri R."/>
            <person name="La Ragione R.M."/>
            <person name="Hildebrand F."/>
            <person name="Pallen M.J."/>
        </authorList>
    </citation>
    <scope>NUCLEOTIDE SEQUENCE [LARGE SCALE GENOMIC DNA]</scope>
    <source>
        <strain evidence="9 10">Sa2BUA9</strain>
    </source>
</reference>
<name>A0ABR8R7V7_9BACI</name>
<keyword evidence="3" id="KW-1003">Cell membrane</keyword>
<dbReference type="InterPro" id="IPR003004">
    <property type="entry name" value="GspF/PilC"/>
</dbReference>
<evidence type="ECO:0000256" key="4">
    <source>
        <dbReference type="ARBA" id="ARBA00022692"/>
    </source>
</evidence>
<dbReference type="RefSeq" id="WP_191696869.1">
    <property type="nucleotide sequence ID" value="NZ_JACSQO010000002.1"/>
</dbReference>
<evidence type="ECO:0000256" key="7">
    <source>
        <dbReference type="SAM" id="Phobius"/>
    </source>
</evidence>
<dbReference type="PANTHER" id="PTHR30012">
    <property type="entry name" value="GENERAL SECRETION PATHWAY PROTEIN"/>
    <property type="match status" value="1"/>
</dbReference>
<dbReference type="NCBIfam" id="NF041012">
    <property type="entry name" value="T4P_ComGB"/>
    <property type="match status" value="1"/>
</dbReference>
<feature type="domain" description="Type II secretion system protein GspF" evidence="8">
    <location>
        <begin position="223"/>
        <end position="345"/>
    </location>
</feature>
<evidence type="ECO:0000256" key="5">
    <source>
        <dbReference type="ARBA" id="ARBA00022989"/>
    </source>
</evidence>
<keyword evidence="5 7" id="KW-1133">Transmembrane helix</keyword>
<dbReference type="Pfam" id="PF00482">
    <property type="entry name" value="T2SSF"/>
    <property type="match status" value="2"/>
</dbReference>
<evidence type="ECO:0000259" key="8">
    <source>
        <dbReference type="Pfam" id="PF00482"/>
    </source>
</evidence>
<accession>A0ABR8R7V7</accession>
<dbReference type="Gene3D" id="1.20.81.30">
    <property type="entry name" value="Type II secretion system (T2SS), domain F"/>
    <property type="match status" value="1"/>
</dbReference>
<dbReference type="InterPro" id="IPR018076">
    <property type="entry name" value="T2SS_GspF_dom"/>
</dbReference>
<evidence type="ECO:0000313" key="9">
    <source>
        <dbReference type="EMBL" id="MBD7943888.1"/>
    </source>
</evidence>
<evidence type="ECO:0000256" key="2">
    <source>
        <dbReference type="ARBA" id="ARBA00005745"/>
    </source>
</evidence>
<organism evidence="9 10">
    <name type="scientific">Psychrobacillus faecigallinarum</name>
    <dbReference type="NCBI Taxonomy" id="2762235"/>
    <lineage>
        <taxon>Bacteria</taxon>
        <taxon>Bacillati</taxon>
        <taxon>Bacillota</taxon>
        <taxon>Bacilli</taxon>
        <taxon>Bacillales</taxon>
        <taxon>Bacillaceae</taxon>
        <taxon>Psychrobacillus</taxon>
    </lineage>
</organism>
<evidence type="ECO:0000256" key="6">
    <source>
        <dbReference type="ARBA" id="ARBA00023136"/>
    </source>
</evidence>
<dbReference type="InterPro" id="IPR047692">
    <property type="entry name" value="T4P_ComGB"/>
</dbReference>
<dbReference type="PRINTS" id="PR00812">
    <property type="entry name" value="BCTERIALGSPF"/>
</dbReference>
<keyword evidence="4 7" id="KW-0812">Transmembrane</keyword>
<evidence type="ECO:0000256" key="3">
    <source>
        <dbReference type="ARBA" id="ARBA00022475"/>
    </source>
</evidence>
<evidence type="ECO:0000256" key="1">
    <source>
        <dbReference type="ARBA" id="ARBA00004651"/>
    </source>
</evidence>
<dbReference type="EMBL" id="JACSQO010000002">
    <property type="protein sequence ID" value="MBD7943888.1"/>
    <property type="molecule type" value="Genomic_DNA"/>
</dbReference>
<comment type="similarity">
    <text evidence="2">Belongs to the GSP F family.</text>
</comment>
<sequence length="353" mass="40958">MLLKTLKAYFHKKNEIVPVSQQATFLNRLSELLKEGYIFHEAVTMLLPFHVKNVNVVQMKVMDIQKRGQSIVEVFRMLGFPNRLLLPLHLASQHGHLAETTEILSINAKFMEQARKRLKSLLMYPLFLFVVIFLLFTVFRIYFLPNMESLLSKNQPQPQSSLALTNTLLNLPNIFLTLLIFMIVFIVLLWFIFRNKSVEFKITLLKKTPIINNWYRLLLTRVFSREMGVLLESGLSLQESFGALINQKENKLLQHIVSEMKEKVIYGSSFSEGAVLVDNFTVDFHQFIVHGENNGYLGKELTLYSDFMNKQMEARLSRYLSIIQPVMFLIIAVFIIGAYLAILLPVYEMINII</sequence>
<feature type="transmembrane region" description="Helical" evidence="7">
    <location>
        <begin position="121"/>
        <end position="143"/>
    </location>
</feature>
<dbReference type="Proteomes" id="UP000640786">
    <property type="component" value="Unassembled WGS sequence"/>
</dbReference>
<evidence type="ECO:0000313" key="10">
    <source>
        <dbReference type="Proteomes" id="UP000640786"/>
    </source>
</evidence>